<protein>
    <submittedName>
        <fullName evidence="1">Uncharacterized protein</fullName>
    </submittedName>
</protein>
<dbReference type="OrthoDB" id="1377090at2"/>
<sequence>MFGWLKSRRNSKVTVQEQLQNLRSIGIDLKQDIRLEDCLHDEYRAYESRPYLLLLTDLGSEVESEEGTFIAASHNVWCFDRECIEDHGDYVRLLERIREMLAPDLSIDHLSDYVDIEEEKVNISFTVNEVAHSYELRVNNDWASLQILTIFTALLEEHGSKKRFFFSDLDNHVLVVLIDRDRFGDLRELLDVFIPA</sequence>
<proteinExistence type="predicted"/>
<evidence type="ECO:0000313" key="2">
    <source>
        <dbReference type="Proteomes" id="UP000272528"/>
    </source>
</evidence>
<accession>A0A3Q8X3I6</accession>
<reference evidence="2" key="1">
    <citation type="submission" date="2018-12" db="EMBL/GenBank/DDBJ databases">
        <title>Genome sequence of Peanibacillus sp.</title>
        <authorList>
            <person name="Subramani G."/>
            <person name="Srinivasan S."/>
            <person name="Kim M.K."/>
        </authorList>
    </citation>
    <scope>NUCLEOTIDE SEQUENCE [LARGE SCALE GENOMIC DNA]</scope>
    <source>
        <strain evidence="2">18JY67-1</strain>
    </source>
</reference>
<keyword evidence="2" id="KW-1185">Reference proteome</keyword>
<dbReference type="EMBL" id="CP034437">
    <property type="protein sequence ID" value="AZN39354.1"/>
    <property type="molecule type" value="Genomic_DNA"/>
</dbReference>
<gene>
    <name evidence="1" type="ORF">EJC50_06525</name>
</gene>
<organism evidence="1 2">
    <name type="scientific">Paenibacillus albus</name>
    <dbReference type="NCBI Taxonomy" id="2495582"/>
    <lineage>
        <taxon>Bacteria</taxon>
        <taxon>Bacillati</taxon>
        <taxon>Bacillota</taxon>
        <taxon>Bacilli</taxon>
        <taxon>Bacillales</taxon>
        <taxon>Paenibacillaceae</taxon>
        <taxon>Paenibacillus</taxon>
    </lineage>
</organism>
<dbReference type="AlphaFoldDB" id="A0A3Q8X3I6"/>
<dbReference type="KEGG" id="palb:EJC50_06525"/>
<dbReference type="Proteomes" id="UP000272528">
    <property type="component" value="Chromosome"/>
</dbReference>
<evidence type="ECO:0000313" key="1">
    <source>
        <dbReference type="EMBL" id="AZN39354.1"/>
    </source>
</evidence>
<name>A0A3Q8X3I6_9BACL</name>
<dbReference type="RefSeq" id="WP_126013846.1">
    <property type="nucleotide sequence ID" value="NZ_CP034437.1"/>
</dbReference>